<dbReference type="PANTHER" id="PTHR10334">
    <property type="entry name" value="CYSTEINE-RICH SECRETORY PROTEIN-RELATED"/>
    <property type="match status" value="1"/>
</dbReference>
<keyword evidence="5" id="KW-1185">Reference proteome</keyword>
<evidence type="ECO:0000259" key="3">
    <source>
        <dbReference type="SMART" id="SM00198"/>
    </source>
</evidence>
<dbReference type="Proteomes" id="UP001331761">
    <property type="component" value="Unassembled WGS sequence"/>
</dbReference>
<comment type="caution">
    <text evidence="4">The sequence shown here is derived from an EMBL/GenBank/DDBJ whole genome shotgun (WGS) entry which is preliminary data.</text>
</comment>
<dbReference type="AlphaFoldDB" id="A0AAN8IJI8"/>
<gene>
    <name evidence="4" type="ORF">GCK32_003765</name>
</gene>
<dbReference type="EMBL" id="WIXE01011174">
    <property type="protein sequence ID" value="KAK5976979.1"/>
    <property type="molecule type" value="Genomic_DNA"/>
</dbReference>
<dbReference type="InterPro" id="IPR035940">
    <property type="entry name" value="CAP_sf"/>
</dbReference>
<keyword evidence="2" id="KW-0732">Signal</keyword>
<evidence type="ECO:0000313" key="5">
    <source>
        <dbReference type="Proteomes" id="UP001331761"/>
    </source>
</evidence>
<sequence>MILLLTIFLLVHGAIGQNVHLYIKSQLDDLRQAVAAGNLSKPGGGYLPSSSAMFTLTQDTQLSFLALANAYTCVKPSSPYLAEGMSMNFYSLTNMNAPFTEKQIVDTAFTRWIREPFVYGIGDDAIYNSTRIEGFANMIYYQATKYGCNVQTCRGPPISYALACVFDKKPVLNAPLYVVSPNKKGCTTDLDCQVALPFARCNVITHLCSATNDTNFIDLNPTTQATSTTVAETTSATTVESTTEASSTTASATTTTTTPTTSMSTATTTTTTSISTATTTTTTTPTTSMSTATTTTTTTPTTSMLTTTTTTATSPTTSMPTTTTTPTTSILTTTTTTTTSMPTTTTTTPSSVGIITEELRLKIINMHNYRRSRLARGFVPNGRTGRKLPTGTNIFRLTYSIELESAAQEYANTCPSEGSTSLSEMGENLASISSNTKSFHDCIYEAIKSFWSQIKTESINDRVVFTEKLMTRAKGPKKFTQMAWATTQKVGCGAQRCGANTVVVCRYSPRGNIVNESIYRQGPVCSACPYGGCSTDDNQPGLCPAFKLN</sequence>
<feature type="domain" description="SCP" evidence="3">
    <location>
        <begin position="358"/>
        <end position="515"/>
    </location>
</feature>
<dbReference type="InterPro" id="IPR001283">
    <property type="entry name" value="CRISP-related"/>
</dbReference>
<dbReference type="SMART" id="SM00198">
    <property type="entry name" value="SCP"/>
    <property type="match status" value="1"/>
</dbReference>
<dbReference type="PROSITE" id="PS01010">
    <property type="entry name" value="CRISP_2"/>
    <property type="match status" value="1"/>
</dbReference>
<feature type="signal peptide" evidence="2">
    <location>
        <begin position="1"/>
        <end position="16"/>
    </location>
</feature>
<dbReference type="InterPro" id="IPR014044">
    <property type="entry name" value="CAP_dom"/>
</dbReference>
<evidence type="ECO:0000256" key="1">
    <source>
        <dbReference type="SAM" id="MobiDB-lite"/>
    </source>
</evidence>
<dbReference type="SUPFAM" id="SSF55797">
    <property type="entry name" value="PR-1-like"/>
    <property type="match status" value="2"/>
</dbReference>
<dbReference type="Gene3D" id="3.40.33.10">
    <property type="entry name" value="CAP"/>
    <property type="match status" value="2"/>
</dbReference>
<accession>A0AAN8IJI8</accession>
<evidence type="ECO:0000313" key="4">
    <source>
        <dbReference type="EMBL" id="KAK5976979.1"/>
    </source>
</evidence>
<name>A0AAN8IJI8_TRICO</name>
<proteinExistence type="predicted"/>
<feature type="chain" id="PRO_5042851316" description="SCP domain-containing protein" evidence="2">
    <location>
        <begin position="17"/>
        <end position="549"/>
    </location>
</feature>
<organism evidence="4 5">
    <name type="scientific">Trichostrongylus colubriformis</name>
    <name type="common">Black scour worm</name>
    <dbReference type="NCBI Taxonomy" id="6319"/>
    <lineage>
        <taxon>Eukaryota</taxon>
        <taxon>Metazoa</taxon>
        <taxon>Ecdysozoa</taxon>
        <taxon>Nematoda</taxon>
        <taxon>Chromadorea</taxon>
        <taxon>Rhabditida</taxon>
        <taxon>Rhabditina</taxon>
        <taxon>Rhabditomorpha</taxon>
        <taxon>Strongyloidea</taxon>
        <taxon>Trichostrongylidae</taxon>
        <taxon>Trichostrongylus</taxon>
    </lineage>
</organism>
<dbReference type="PRINTS" id="PR00837">
    <property type="entry name" value="V5TPXLIKE"/>
</dbReference>
<evidence type="ECO:0000256" key="2">
    <source>
        <dbReference type="SAM" id="SignalP"/>
    </source>
</evidence>
<dbReference type="GO" id="GO:0005576">
    <property type="term" value="C:extracellular region"/>
    <property type="evidence" value="ECO:0007669"/>
    <property type="project" value="InterPro"/>
</dbReference>
<dbReference type="CDD" id="cd05380">
    <property type="entry name" value="CAP_euk"/>
    <property type="match status" value="2"/>
</dbReference>
<protein>
    <recommendedName>
        <fullName evidence="3">SCP domain-containing protein</fullName>
    </recommendedName>
</protein>
<feature type="region of interest" description="Disordered" evidence="1">
    <location>
        <begin position="227"/>
        <end position="350"/>
    </location>
</feature>
<dbReference type="Pfam" id="PF00188">
    <property type="entry name" value="CAP"/>
    <property type="match status" value="2"/>
</dbReference>
<dbReference type="InterPro" id="IPR018244">
    <property type="entry name" value="Allrgn_V5/Tpx1_CS"/>
</dbReference>
<reference evidence="4 5" key="1">
    <citation type="submission" date="2019-10" db="EMBL/GenBank/DDBJ databases">
        <title>Assembly and Annotation for the nematode Trichostrongylus colubriformis.</title>
        <authorList>
            <person name="Martin J."/>
        </authorList>
    </citation>
    <scope>NUCLEOTIDE SEQUENCE [LARGE SCALE GENOMIC DNA]</scope>
    <source>
        <strain evidence="4">G859</strain>
        <tissue evidence="4">Whole worm</tissue>
    </source>
</reference>